<evidence type="ECO:0000256" key="4">
    <source>
        <dbReference type="ARBA" id="ARBA00022692"/>
    </source>
</evidence>
<dbReference type="Proteomes" id="UP000250028">
    <property type="component" value="Unassembled WGS sequence"/>
</dbReference>
<evidence type="ECO:0000313" key="10">
    <source>
        <dbReference type="Proteomes" id="UP000250028"/>
    </source>
</evidence>
<keyword evidence="3" id="KW-1003">Cell membrane</keyword>
<feature type="transmembrane region" description="Helical" evidence="7">
    <location>
        <begin position="113"/>
        <end position="132"/>
    </location>
</feature>
<dbReference type="EMBL" id="UESZ01000001">
    <property type="protein sequence ID" value="SSA35143.1"/>
    <property type="molecule type" value="Genomic_DNA"/>
</dbReference>
<dbReference type="InterPro" id="IPR000515">
    <property type="entry name" value="MetI-like"/>
</dbReference>
<reference evidence="10" key="1">
    <citation type="submission" date="2016-10" db="EMBL/GenBank/DDBJ databases">
        <authorList>
            <person name="Varghese N."/>
            <person name="Submissions S."/>
        </authorList>
    </citation>
    <scope>NUCLEOTIDE SEQUENCE [LARGE SCALE GENOMIC DNA]</scope>
    <source>
        <strain evidence="10">DSM 22951</strain>
    </source>
</reference>
<feature type="transmembrane region" description="Helical" evidence="7">
    <location>
        <begin position="73"/>
        <end position="106"/>
    </location>
</feature>
<evidence type="ECO:0000256" key="2">
    <source>
        <dbReference type="ARBA" id="ARBA00022448"/>
    </source>
</evidence>
<evidence type="ECO:0000256" key="3">
    <source>
        <dbReference type="ARBA" id="ARBA00022475"/>
    </source>
</evidence>
<feature type="domain" description="ABC transmembrane type-1" evidence="8">
    <location>
        <begin position="92"/>
        <end position="268"/>
    </location>
</feature>
<name>A0A2Y9C1Y5_9MICO</name>
<feature type="transmembrane region" description="Helical" evidence="7">
    <location>
        <begin position="243"/>
        <end position="264"/>
    </location>
</feature>
<dbReference type="SUPFAM" id="SSF161098">
    <property type="entry name" value="MetI-like"/>
    <property type="match status" value="1"/>
</dbReference>
<evidence type="ECO:0000313" key="9">
    <source>
        <dbReference type="EMBL" id="SSA35143.1"/>
    </source>
</evidence>
<feature type="transmembrane region" description="Helical" evidence="7">
    <location>
        <begin position="24"/>
        <end position="49"/>
    </location>
</feature>
<keyword evidence="10" id="KW-1185">Reference proteome</keyword>
<feature type="transmembrane region" description="Helical" evidence="7">
    <location>
        <begin position="144"/>
        <end position="164"/>
    </location>
</feature>
<dbReference type="InterPro" id="IPR035906">
    <property type="entry name" value="MetI-like_sf"/>
</dbReference>
<keyword evidence="4 7" id="KW-0812">Transmembrane</keyword>
<dbReference type="GO" id="GO:0055085">
    <property type="term" value="P:transmembrane transport"/>
    <property type="evidence" value="ECO:0007669"/>
    <property type="project" value="InterPro"/>
</dbReference>
<dbReference type="PANTHER" id="PTHR30151:SF20">
    <property type="entry name" value="ABC TRANSPORTER PERMEASE PROTEIN HI_0355-RELATED"/>
    <property type="match status" value="1"/>
</dbReference>
<evidence type="ECO:0000256" key="1">
    <source>
        <dbReference type="ARBA" id="ARBA00004651"/>
    </source>
</evidence>
<accession>A0A2Y9C1Y5</accession>
<comment type="subcellular location">
    <subcellularLocation>
        <location evidence="1">Cell membrane</location>
        <topology evidence="1">Multi-pass membrane protein</topology>
    </subcellularLocation>
</comment>
<dbReference type="RefSeq" id="WP_211310234.1">
    <property type="nucleotide sequence ID" value="NZ_QGDN01000001.1"/>
</dbReference>
<sequence>MTVSATSPGGLTERRLSWRSLGSLPPWVSGLIGTVLIIAAWWLVSAIFFGPEGAVPSPINVVQELFSDFGSQIYWKAVAATGGAALIGYLWGTLIGLLMAVIVLLLPWTEGVVTQLAVVCSCIPLTAIGPIVTLMTPAGSRGTSIFLAGISVIFTTVVGAILGFRAASQTQLDVISAYGGGRFKQLTKVRLIAALPAILAALKIGAPAAFLGAVLGEYFLSGVDSGVGIQLLAAQADNASVRLWALAITCGAIAGLAYLVIGLLGRLVAPWASGDADAQGVL</sequence>
<dbReference type="Gene3D" id="1.10.3720.10">
    <property type="entry name" value="MetI-like"/>
    <property type="match status" value="1"/>
</dbReference>
<keyword evidence="6 7" id="KW-0472">Membrane</keyword>
<dbReference type="PANTHER" id="PTHR30151">
    <property type="entry name" value="ALKANE SULFONATE ABC TRANSPORTER-RELATED, MEMBRANE SUBUNIT"/>
    <property type="match status" value="1"/>
</dbReference>
<proteinExistence type="predicted"/>
<evidence type="ECO:0000259" key="8">
    <source>
        <dbReference type="Pfam" id="PF00528"/>
    </source>
</evidence>
<feature type="transmembrane region" description="Helical" evidence="7">
    <location>
        <begin position="191"/>
        <end position="215"/>
    </location>
</feature>
<evidence type="ECO:0000256" key="7">
    <source>
        <dbReference type="SAM" id="Phobius"/>
    </source>
</evidence>
<organism evidence="9 10">
    <name type="scientific">Branchiibius hedensis</name>
    <dbReference type="NCBI Taxonomy" id="672460"/>
    <lineage>
        <taxon>Bacteria</taxon>
        <taxon>Bacillati</taxon>
        <taxon>Actinomycetota</taxon>
        <taxon>Actinomycetes</taxon>
        <taxon>Micrococcales</taxon>
        <taxon>Dermacoccaceae</taxon>
        <taxon>Branchiibius</taxon>
    </lineage>
</organism>
<gene>
    <name evidence="9" type="ORF">SAMN04489750_2488</name>
</gene>
<evidence type="ECO:0000256" key="5">
    <source>
        <dbReference type="ARBA" id="ARBA00022989"/>
    </source>
</evidence>
<protein>
    <submittedName>
        <fullName evidence="9">ABC-type nitrate/sulfonate/bicarbonate transport system, permease component</fullName>
    </submittedName>
</protein>
<evidence type="ECO:0000256" key="6">
    <source>
        <dbReference type="ARBA" id="ARBA00023136"/>
    </source>
</evidence>
<dbReference type="Pfam" id="PF00528">
    <property type="entry name" value="BPD_transp_1"/>
    <property type="match status" value="1"/>
</dbReference>
<keyword evidence="5 7" id="KW-1133">Transmembrane helix</keyword>
<dbReference type="AlphaFoldDB" id="A0A2Y9C1Y5"/>
<dbReference type="GO" id="GO:0005886">
    <property type="term" value="C:plasma membrane"/>
    <property type="evidence" value="ECO:0007669"/>
    <property type="project" value="UniProtKB-SubCell"/>
</dbReference>
<keyword evidence="2" id="KW-0813">Transport</keyword>